<evidence type="ECO:0000313" key="10">
    <source>
        <dbReference type="Proteomes" id="UP000627781"/>
    </source>
</evidence>
<dbReference type="PANTHER" id="PTHR10434:SF64">
    <property type="entry name" value="1-ACYL-SN-GLYCEROL-3-PHOSPHATE ACYLTRANSFERASE-RELATED"/>
    <property type="match status" value="1"/>
</dbReference>
<evidence type="ECO:0000256" key="2">
    <source>
        <dbReference type="ARBA" id="ARBA00008655"/>
    </source>
</evidence>
<comment type="caution">
    <text evidence="9">The sequence shown here is derived from an EMBL/GenBank/DDBJ whole genome shotgun (WGS) entry which is preliminary data.</text>
</comment>
<keyword evidence="6 7" id="KW-0012">Acyltransferase</keyword>
<feature type="domain" description="Phospholipid/glycerol acyltransferase" evidence="8">
    <location>
        <begin position="59"/>
        <end position="173"/>
    </location>
</feature>
<dbReference type="CDD" id="cd07989">
    <property type="entry name" value="LPLAT_AGPAT-like"/>
    <property type="match status" value="1"/>
</dbReference>
<gene>
    <name evidence="9" type="ORF">H9661_08375</name>
</gene>
<dbReference type="InterPro" id="IPR002123">
    <property type="entry name" value="Plipid/glycerol_acylTrfase"/>
</dbReference>
<keyword evidence="7" id="KW-1208">Phospholipid metabolism</keyword>
<comment type="similarity">
    <text evidence="2 7">Belongs to the 1-acyl-sn-glycerol-3-phosphate acyltransferase family.</text>
</comment>
<evidence type="ECO:0000256" key="3">
    <source>
        <dbReference type="ARBA" id="ARBA00022516"/>
    </source>
</evidence>
<evidence type="ECO:0000256" key="4">
    <source>
        <dbReference type="ARBA" id="ARBA00022679"/>
    </source>
</evidence>
<protein>
    <recommendedName>
        <fullName evidence="7">1-acyl-sn-glycerol-3-phosphate acyltransferase</fullName>
        <ecNumber evidence="7">2.3.1.51</ecNumber>
    </recommendedName>
</protein>
<keyword evidence="3 7" id="KW-0444">Lipid biosynthesis</keyword>
<reference evidence="9 10" key="1">
    <citation type="submission" date="2020-08" db="EMBL/GenBank/DDBJ databases">
        <title>A Genomic Blueprint of the Chicken Gut Microbiome.</title>
        <authorList>
            <person name="Gilroy R."/>
            <person name="Ravi A."/>
            <person name="Getino M."/>
            <person name="Pursley I."/>
            <person name="Horton D.L."/>
            <person name="Alikhan N.-F."/>
            <person name="Baker D."/>
            <person name="Gharbi K."/>
            <person name="Hall N."/>
            <person name="Watson M."/>
            <person name="Adriaenssens E.M."/>
            <person name="Foster-Nyarko E."/>
            <person name="Jarju S."/>
            <person name="Secka A."/>
            <person name="Antonio M."/>
            <person name="Oren A."/>
            <person name="Chaudhuri R."/>
            <person name="La Ragione R.M."/>
            <person name="Hildebrand F."/>
            <person name="Pallen M.J."/>
        </authorList>
    </citation>
    <scope>NUCLEOTIDE SEQUENCE [LARGE SCALE GENOMIC DNA]</scope>
    <source>
        <strain evidence="9 10">Sa3CVN1</strain>
    </source>
</reference>
<sequence length="225" mass="25919">MIWMRLRGFKRYFIEKTRGEEEAWRYGQKVFLKWSRFTIKTLQMEIEVIGAQNIPKGTCVFMGNHQSILDIPVIRATVGRTVDFVAKEELLKVPVIGYWIAHLKSVSLDRNNVREGLKAMNTAIERISNGYNFVIFPEGTRSKDGRINSFKKGSVKIATKSRTPIVPFAINGTASCFEENKKFKSGKVKIIFGRQIDTNNLSKEEEKSLVDKLYSEVYNMYEEIC</sequence>
<dbReference type="GO" id="GO:0016746">
    <property type="term" value="F:acyltransferase activity"/>
    <property type="evidence" value="ECO:0007669"/>
    <property type="project" value="UniProtKB-KW"/>
</dbReference>
<comment type="domain">
    <text evidence="7">The HXXXXD motif is essential for acyltransferase activity and may constitute the binding site for the phosphate moiety of the glycerol-3-phosphate.</text>
</comment>
<dbReference type="InterPro" id="IPR004552">
    <property type="entry name" value="AGP_acyltrans"/>
</dbReference>
<evidence type="ECO:0000313" key="9">
    <source>
        <dbReference type="EMBL" id="MBD7911369.1"/>
    </source>
</evidence>
<accession>A0ABR8PT80</accession>
<evidence type="ECO:0000259" key="8">
    <source>
        <dbReference type="SMART" id="SM00563"/>
    </source>
</evidence>
<comment type="pathway">
    <text evidence="1">Lipid metabolism.</text>
</comment>
<dbReference type="EMBL" id="JACSRA010000010">
    <property type="protein sequence ID" value="MBD7911369.1"/>
    <property type="molecule type" value="Genomic_DNA"/>
</dbReference>
<evidence type="ECO:0000256" key="1">
    <source>
        <dbReference type="ARBA" id="ARBA00005189"/>
    </source>
</evidence>
<keyword evidence="7" id="KW-0594">Phospholipid biosynthesis</keyword>
<evidence type="ECO:0000256" key="5">
    <source>
        <dbReference type="ARBA" id="ARBA00023098"/>
    </source>
</evidence>
<evidence type="ECO:0000256" key="6">
    <source>
        <dbReference type="ARBA" id="ARBA00023315"/>
    </source>
</evidence>
<dbReference type="NCBIfam" id="TIGR00530">
    <property type="entry name" value="AGP_acyltrn"/>
    <property type="match status" value="1"/>
</dbReference>
<evidence type="ECO:0000256" key="7">
    <source>
        <dbReference type="RuleBase" id="RU361267"/>
    </source>
</evidence>
<keyword evidence="10" id="KW-1185">Reference proteome</keyword>
<dbReference type="EC" id="2.3.1.51" evidence="7"/>
<comment type="catalytic activity">
    <reaction evidence="7">
        <text>a 1-acyl-sn-glycero-3-phosphate + an acyl-CoA = a 1,2-diacyl-sn-glycero-3-phosphate + CoA</text>
        <dbReference type="Rhea" id="RHEA:19709"/>
        <dbReference type="ChEBI" id="CHEBI:57287"/>
        <dbReference type="ChEBI" id="CHEBI:57970"/>
        <dbReference type="ChEBI" id="CHEBI:58342"/>
        <dbReference type="ChEBI" id="CHEBI:58608"/>
        <dbReference type="EC" id="2.3.1.51"/>
    </reaction>
</comment>
<dbReference type="Pfam" id="PF01553">
    <property type="entry name" value="Acyltransferase"/>
    <property type="match status" value="1"/>
</dbReference>
<keyword evidence="4 7" id="KW-0808">Transferase</keyword>
<proteinExistence type="inferred from homology"/>
<keyword evidence="5 7" id="KW-0443">Lipid metabolism</keyword>
<dbReference type="SUPFAM" id="SSF69593">
    <property type="entry name" value="Glycerol-3-phosphate (1)-acyltransferase"/>
    <property type="match status" value="1"/>
</dbReference>
<dbReference type="SMART" id="SM00563">
    <property type="entry name" value="PlsC"/>
    <property type="match status" value="1"/>
</dbReference>
<name>A0ABR8PT80_9CLOT</name>
<dbReference type="PANTHER" id="PTHR10434">
    <property type="entry name" value="1-ACYL-SN-GLYCEROL-3-PHOSPHATE ACYLTRANSFERASE"/>
    <property type="match status" value="1"/>
</dbReference>
<dbReference type="Proteomes" id="UP000627781">
    <property type="component" value="Unassembled WGS sequence"/>
</dbReference>
<organism evidence="9 10">
    <name type="scientific">Clostridium cibarium</name>
    <dbReference type="NCBI Taxonomy" id="2762247"/>
    <lineage>
        <taxon>Bacteria</taxon>
        <taxon>Bacillati</taxon>
        <taxon>Bacillota</taxon>
        <taxon>Clostridia</taxon>
        <taxon>Eubacteriales</taxon>
        <taxon>Clostridiaceae</taxon>
        <taxon>Clostridium</taxon>
    </lineage>
</organism>